<evidence type="ECO:0000313" key="1">
    <source>
        <dbReference type="EMBL" id="KKN97274.1"/>
    </source>
</evidence>
<proteinExistence type="predicted"/>
<dbReference type="AlphaFoldDB" id="A0A0F9UZX6"/>
<sequence>MLTVRFLVKRKVAEESINIGQTSVTSTSRLRIALQARVEWELGEMVLPTPLLKEYEPYAEGQHDALPGRSDRTVNNPITNLINSLTGCHQDPRYWYIKEFQI</sequence>
<protein>
    <submittedName>
        <fullName evidence="1">Uncharacterized protein</fullName>
    </submittedName>
</protein>
<organism evidence="1">
    <name type="scientific">marine sediment metagenome</name>
    <dbReference type="NCBI Taxonomy" id="412755"/>
    <lineage>
        <taxon>unclassified sequences</taxon>
        <taxon>metagenomes</taxon>
        <taxon>ecological metagenomes</taxon>
    </lineage>
</organism>
<accession>A0A0F9UZX6</accession>
<comment type="caution">
    <text evidence="1">The sequence shown here is derived from an EMBL/GenBank/DDBJ whole genome shotgun (WGS) entry which is preliminary data.</text>
</comment>
<name>A0A0F9UZX6_9ZZZZ</name>
<gene>
    <name evidence="1" type="ORF">LCGC14_0159630</name>
</gene>
<dbReference type="EMBL" id="LAZR01000059">
    <property type="protein sequence ID" value="KKN97274.1"/>
    <property type="molecule type" value="Genomic_DNA"/>
</dbReference>
<reference evidence="1" key="1">
    <citation type="journal article" date="2015" name="Nature">
        <title>Complex archaea that bridge the gap between prokaryotes and eukaryotes.</title>
        <authorList>
            <person name="Spang A."/>
            <person name="Saw J.H."/>
            <person name="Jorgensen S.L."/>
            <person name="Zaremba-Niedzwiedzka K."/>
            <person name="Martijn J."/>
            <person name="Lind A.E."/>
            <person name="van Eijk R."/>
            <person name="Schleper C."/>
            <person name="Guy L."/>
            <person name="Ettema T.J."/>
        </authorList>
    </citation>
    <scope>NUCLEOTIDE SEQUENCE</scope>
</reference>